<keyword evidence="8" id="KW-1185">Reference proteome</keyword>
<keyword evidence="5" id="KW-0521">NADP</keyword>
<protein>
    <recommendedName>
        <fullName evidence="9">L-ornithine N(5)-oxygenase</fullName>
    </recommendedName>
</protein>
<dbReference type="InterPro" id="IPR036188">
    <property type="entry name" value="FAD/NAD-bd_sf"/>
</dbReference>
<dbReference type="InterPro" id="IPR050775">
    <property type="entry name" value="FAD-binding_Monooxygenases"/>
</dbReference>
<dbReference type="SUPFAM" id="SSF51905">
    <property type="entry name" value="FAD/NAD(P)-binding domain"/>
    <property type="match status" value="1"/>
</dbReference>
<dbReference type="EMBL" id="JARJLG010000004">
    <property type="protein sequence ID" value="KAJ7781914.1"/>
    <property type="molecule type" value="Genomic_DNA"/>
</dbReference>
<name>A0AAD7NZL6_9AGAR</name>
<dbReference type="Proteomes" id="UP001215280">
    <property type="component" value="Unassembled WGS sequence"/>
</dbReference>
<evidence type="ECO:0000256" key="4">
    <source>
        <dbReference type="ARBA" id="ARBA00022827"/>
    </source>
</evidence>
<keyword evidence="6" id="KW-0560">Oxidoreductase</keyword>
<dbReference type="Gene3D" id="3.50.50.60">
    <property type="entry name" value="FAD/NAD(P)-binding domain"/>
    <property type="match status" value="2"/>
</dbReference>
<accession>A0AAD7NZL6</accession>
<evidence type="ECO:0000256" key="6">
    <source>
        <dbReference type="ARBA" id="ARBA00023002"/>
    </source>
</evidence>
<evidence type="ECO:0000313" key="7">
    <source>
        <dbReference type="EMBL" id="KAJ7781914.1"/>
    </source>
</evidence>
<proteinExistence type="inferred from homology"/>
<comment type="cofactor">
    <cofactor evidence="1">
        <name>FAD</name>
        <dbReference type="ChEBI" id="CHEBI:57692"/>
    </cofactor>
</comment>
<evidence type="ECO:0000256" key="2">
    <source>
        <dbReference type="ARBA" id="ARBA00010139"/>
    </source>
</evidence>
<organism evidence="7 8">
    <name type="scientific">Mycena maculata</name>
    <dbReference type="NCBI Taxonomy" id="230809"/>
    <lineage>
        <taxon>Eukaryota</taxon>
        <taxon>Fungi</taxon>
        <taxon>Dikarya</taxon>
        <taxon>Basidiomycota</taxon>
        <taxon>Agaricomycotina</taxon>
        <taxon>Agaricomycetes</taxon>
        <taxon>Agaricomycetidae</taxon>
        <taxon>Agaricales</taxon>
        <taxon>Marasmiineae</taxon>
        <taxon>Mycenaceae</taxon>
        <taxon>Mycena</taxon>
    </lineage>
</organism>
<dbReference type="GO" id="GO:0016491">
    <property type="term" value="F:oxidoreductase activity"/>
    <property type="evidence" value="ECO:0007669"/>
    <property type="project" value="UniProtKB-KW"/>
</dbReference>
<dbReference type="AlphaFoldDB" id="A0AAD7NZL6"/>
<evidence type="ECO:0008006" key="9">
    <source>
        <dbReference type="Google" id="ProtNLM"/>
    </source>
</evidence>
<sequence>MRAEGITQFLKLADSSQFKYLQEDPWVDHAAFNAKPPPVSDGDDIKFLVMGARYGGLLFAVRLIKAGFRAADIRLIDDNRYPGLMCDVESYIYMPLLEEMGYIPRFKYAYGTELREHADRIATKWELTDKTLFRSRCHDAEWDNVARRWILRITEHWGPAEPKREIRFKAQYFKGQHFHTSRWDYEITGGSDIDWTLDKLKSKTVGIIGTGATAVQAIPQLAKWAKHLYVFQRTPSSVNVRGQHPMDPNEWTNKIASTKGWQYTRSENFNSQPVNAPMGKDLVDDGWCHMLSYCSVIGGPGIVSPDNIPVWQRRAICSRRAAICSLIRRCRLIPDGRAATGPSEQSK</sequence>
<dbReference type="PANTHER" id="PTHR43098">
    <property type="entry name" value="L-ORNITHINE N(5)-MONOOXYGENASE-RELATED"/>
    <property type="match status" value="1"/>
</dbReference>
<comment type="caution">
    <text evidence="7">The sequence shown here is derived from an EMBL/GenBank/DDBJ whole genome shotgun (WGS) entry which is preliminary data.</text>
</comment>
<evidence type="ECO:0000256" key="3">
    <source>
        <dbReference type="ARBA" id="ARBA00022630"/>
    </source>
</evidence>
<gene>
    <name evidence="7" type="ORF">DFH07DRAFT_764921</name>
</gene>
<keyword evidence="3" id="KW-0285">Flavoprotein</keyword>
<reference evidence="7" key="1">
    <citation type="submission" date="2023-03" db="EMBL/GenBank/DDBJ databases">
        <title>Massive genome expansion in bonnet fungi (Mycena s.s.) driven by repeated elements and novel gene families across ecological guilds.</title>
        <authorList>
            <consortium name="Lawrence Berkeley National Laboratory"/>
            <person name="Harder C.B."/>
            <person name="Miyauchi S."/>
            <person name="Viragh M."/>
            <person name="Kuo A."/>
            <person name="Thoen E."/>
            <person name="Andreopoulos B."/>
            <person name="Lu D."/>
            <person name="Skrede I."/>
            <person name="Drula E."/>
            <person name="Henrissat B."/>
            <person name="Morin E."/>
            <person name="Kohler A."/>
            <person name="Barry K."/>
            <person name="LaButti K."/>
            <person name="Morin E."/>
            <person name="Salamov A."/>
            <person name="Lipzen A."/>
            <person name="Mereny Z."/>
            <person name="Hegedus B."/>
            <person name="Baldrian P."/>
            <person name="Stursova M."/>
            <person name="Weitz H."/>
            <person name="Taylor A."/>
            <person name="Grigoriev I.V."/>
            <person name="Nagy L.G."/>
            <person name="Martin F."/>
            <person name="Kauserud H."/>
        </authorList>
    </citation>
    <scope>NUCLEOTIDE SEQUENCE</scope>
    <source>
        <strain evidence="7">CBHHK188m</strain>
    </source>
</reference>
<comment type="similarity">
    <text evidence="2">Belongs to the FAD-binding monooxygenase family.</text>
</comment>
<evidence type="ECO:0000256" key="5">
    <source>
        <dbReference type="ARBA" id="ARBA00022857"/>
    </source>
</evidence>
<keyword evidence="4" id="KW-0274">FAD</keyword>
<evidence type="ECO:0000256" key="1">
    <source>
        <dbReference type="ARBA" id="ARBA00001974"/>
    </source>
</evidence>
<dbReference type="PANTHER" id="PTHR43098:SF2">
    <property type="entry name" value="FAD-BINDING MONOOXYGENASE AUSB-RELATED"/>
    <property type="match status" value="1"/>
</dbReference>
<evidence type="ECO:0000313" key="8">
    <source>
        <dbReference type="Proteomes" id="UP001215280"/>
    </source>
</evidence>